<dbReference type="EMBL" id="JAKIXB020000016">
    <property type="protein sequence ID" value="KAL1601303.1"/>
    <property type="molecule type" value="Genomic_DNA"/>
</dbReference>
<evidence type="ECO:0000259" key="2">
    <source>
        <dbReference type="Pfam" id="PF21307"/>
    </source>
</evidence>
<dbReference type="InterPro" id="IPR054363">
    <property type="entry name" value="GH95_cat"/>
</dbReference>
<keyword evidence="5" id="KW-1185">Reference proteome</keyword>
<evidence type="ECO:0000259" key="3">
    <source>
        <dbReference type="Pfam" id="PF22124"/>
    </source>
</evidence>
<dbReference type="InterPro" id="IPR049053">
    <property type="entry name" value="AFCA-like_C"/>
</dbReference>
<organism evidence="4 5">
    <name type="scientific">Nothophoma quercina</name>
    <dbReference type="NCBI Taxonomy" id="749835"/>
    <lineage>
        <taxon>Eukaryota</taxon>
        <taxon>Fungi</taxon>
        <taxon>Dikarya</taxon>
        <taxon>Ascomycota</taxon>
        <taxon>Pezizomycotina</taxon>
        <taxon>Dothideomycetes</taxon>
        <taxon>Pleosporomycetidae</taxon>
        <taxon>Pleosporales</taxon>
        <taxon>Pleosporineae</taxon>
        <taxon>Didymellaceae</taxon>
        <taxon>Nothophoma</taxon>
    </lineage>
</organism>
<dbReference type="InterPro" id="IPR016518">
    <property type="entry name" value="Alpha-L-fucosidase"/>
</dbReference>
<evidence type="ECO:0000259" key="1">
    <source>
        <dbReference type="Pfam" id="PF14498"/>
    </source>
</evidence>
<dbReference type="Gene3D" id="1.50.10.10">
    <property type="match status" value="1"/>
</dbReference>
<sequence length="827" mass="92780">MHGARLKTKKCINAGTTKPRARRRIRPFNALQRTREINRWYIAYPANPKIRHPMLRYDSPASDWNGALPLGNGRLGAMVYGGVHKEMLRLNEESVWYGGPMNRTPVGAQDHLEDLRKLIRAGRHRDAETLVRKHFLATPRSARHYEPLGTCALDFKYPNGSPKIEENVIGDYKRGLDLAKAEASVQYVVNGTQVRREAIATHADNVIAYRMVADREITFTVSLTRMSDVEWEVNEFLDSIEVNDQRIVLHATPGGKGSNRMCLAAGAQVHGAGTVRAVGRELEVTAKEALILLAAHTQYRHDDVQQAALSDIDAALKLGAERLWQRHFADWHALFDRMSIQLTPSKTGLTTTERLRNSRDPGLVALYHDYARYLLLSCSRSYPKALPANLQGIWNPSFQPAWGSKFTININLQMNYWAAHTSNLSECEFPLFDLLERMAVNGKRTASEVWGCRGWCAHHCTDIFADTETQDRWMPSTLWPLGGAWLCTHIWEHYSFTGDEPFLVRMASVLEGCVDFLLGFLISDSTGQILVTNPSLSPENTFLHRESREKGVFCEGSTMDMEIVRQVFTHYLLVSSVLKCKSNSTDRVSAVEIALSKLSPIKISPKTGTIQEWGVQDFEETELGHRHVSHLYALHPGNTITTASDPALVEAAKKTLIRRLEHGGGHTGWSRAWLINFWARLRQPLECQKNIDALLSASTLSNMLDNHPPFQIDGNFGGAAGIAECLVQSYEEAQLEDLQPSVRLIRLLPACPAQWKEGKIRGIRCRGGFELDFSWVNGEIQDPVFVESFLGHAAVLIFHFAGSDATDNGVEIQVPAVKGRHTLRRDV</sequence>
<dbReference type="SUPFAM" id="SSF48208">
    <property type="entry name" value="Six-hairpin glycosidases"/>
    <property type="match status" value="1"/>
</dbReference>
<dbReference type="InterPro" id="IPR027414">
    <property type="entry name" value="GH95_N_dom"/>
</dbReference>
<dbReference type="InterPro" id="IPR012341">
    <property type="entry name" value="6hp_glycosidase-like_sf"/>
</dbReference>
<evidence type="ECO:0000313" key="5">
    <source>
        <dbReference type="Proteomes" id="UP001521222"/>
    </source>
</evidence>
<gene>
    <name evidence="4" type="ORF">SLS59_005457</name>
</gene>
<evidence type="ECO:0008006" key="6">
    <source>
        <dbReference type="Google" id="ProtNLM"/>
    </source>
</evidence>
<dbReference type="Pfam" id="PF22124">
    <property type="entry name" value="Glyco_hydro_95_cat"/>
    <property type="match status" value="1"/>
</dbReference>
<dbReference type="Pfam" id="PF14498">
    <property type="entry name" value="Glyco_hyd_65N_2"/>
    <property type="match status" value="1"/>
</dbReference>
<accession>A0ABR3RAP6</accession>
<feature type="domain" description="Glycosyl hydrolase family 95 N-terminal" evidence="1">
    <location>
        <begin position="55"/>
        <end position="301"/>
    </location>
</feature>
<comment type="caution">
    <text evidence="4">The sequence shown here is derived from an EMBL/GenBank/DDBJ whole genome shotgun (WGS) entry which is preliminary data.</text>
</comment>
<protein>
    <recommendedName>
        <fullName evidence="6">Glycosyl hydrolase family 95 N-terminal domain-containing protein</fullName>
    </recommendedName>
</protein>
<dbReference type="Proteomes" id="UP001521222">
    <property type="component" value="Unassembled WGS sequence"/>
</dbReference>
<proteinExistence type="predicted"/>
<dbReference type="Pfam" id="PF21307">
    <property type="entry name" value="Glyco_hydro_95_C"/>
    <property type="match status" value="1"/>
</dbReference>
<reference evidence="4 5" key="1">
    <citation type="submission" date="2024-02" db="EMBL/GenBank/DDBJ databases">
        <title>De novo assembly and annotation of 12 fungi associated with fruit tree decline syndrome in Ontario, Canada.</title>
        <authorList>
            <person name="Sulman M."/>
            <person name="Ellouze W."/>
            <person name="Ilyukhin E."/>
        </authorList>
    </citation>
    <scope>NUCLEOTIDE SEQUENCE [LARGE SCALE GENOMIC DNA]</scope>
    <source>
        <strain evidence="4 5">M97-236</strain>
    </source>
</reference>
<dbReference type="PANTHER" id="PTHR31084:SF18">
    <property type="entry name" value="GLYCOSYL HYDROLASE FAMILY 95 N-TERMINAL DOMAIN-CONTAINING PROTEIN"/>
    <property type="match status" value="1"/>
</dbReference>
<feature type="domain" description="Glycosyl hydrolase family 95 catalytic" evidence="3">
    <location>
        <begin position="320"/>
        <end position="726"/>
    </location>
</feature>
<name>A0ABR3RAP6_9PLEO</name>
<evidence type="ECO:0000313" key="4">
    <source>
        <dbReference type="EMBL" id="KAL1601303.1"/>
    </source>
</evidence>
<dbReference type="InterPro" id="IPR008928">
    <property type="entry name" value="6-hairpin_glycosidase_sf"/>
</dbReference>
<feature type="domain" description="Alpha fucosidase A-like C-terminal" evidence="2">
    <location>
        <begin position="743"/>
        <end position="782"/>
    </location>
</feature>
<dbReference type="PANTHER" id="PTHR31084">
    <property type="entry name" value="ALPHA-L-FUCOSIDASE 2"/>
    <property type="match status" value="1"/>
</dbReference>
<dbReference type="PIRSF" id="PIRSF007663">
    <property type="entry name" value="UCP007663"/>
    <property type="match status" value="1"/>
</dbReference>